<name>A0A409VNF6_9AGAR</name>
<dbReference type="AlphaFoldDB" id="A0A409VNF6"/>
<feature type="signal peptide" evidence="1">
    <location>
        <begin position="1"/>
        <end position="21"/>
    </location>
</feature>
<keyword evidence="1" id="KW-0732">Signal</keyword>
<comment type="caution">
    <text evidence="2">The sequence shown here is derived from an EMBL/GenBank/DDBJ whole genome shotgun (WGS) entry which is preliminary data.</text>
</comment>
<dbReference type="Proteomes" id="UP000284842">
    <property type="component" value="Unassembled WGS sequence"/>
</dbReference>
<dbReference type="EMBL" id="NHTK01006020">
    <property type="protein sequence ID" value="PPQ67769.1"/>
    <property type="molecule type" value="Genomic_DNA"/>
</dbReference>
<evidence type="ECO:0000256" key="1">
    <source>
        <dbReference type="SAM" id="SignalP"/>
    </source>
</evidence>
<keyword evidence="3" id="KW-1185">Reference proteome</keyword>
<protein>
    <submittedName>
        <fullName evidence="2">Uncharacterized protein</fullName>
    </submittedName>
</protein>
<evidence type="ECO:0000313" key="2">
    <source>
        <dbReference type="EMBL" id="PPQ67769.1"/>
    </source>
</evidence>
<evidence type="ECO:0000313" key="3">
    <source>
        <dbReference type="Proteomes" id="UP000284842"/>
    </source>
</evidence>
<accession>A0A409VNF6</accession>
<dbReference type="OrthoDB" id="2978948at2759"/>
<proteinExistence type="predicted"/>
<reference evidence="2 3" key="1">
    <citation type="journal article" date="2018" name="Evol. Lett.">
        <title>Horizontal gene cluster transfer increased hallucinogenic mushroom diversity.</title>
        <authorList>
            <person name="Reynolds H.T."/>
            <person name="Vijayakumar V."/>
            <person name="Gluck-Thaler E."/>
            <person name="Korotkin H.B."/>
            <person name="Matheny P.B."/>
            <person name="Slot J.C."/>
        </authorList>
    </citation>
    <scope>NUCLEOTIDE SEQUENCE [LARGE SCALE GENOMIC DNA]</scope>
    <source>
        <strain evidence="2 3">2629</strain>
    </source>
</reference>
<dbReference type="InParanoid" id="A0A409VNF6"/>
<organism evidence="2 3">
    <name type="scientific">Panaeolus cyanescens</name>
    <dbReference type="NCBI Taxonomy" id="181874"/>
    <lineage>
        <taxon>Eukaryota</taxon>
        <taxon>Fungi</taxon>
        <taxon>Dikarya</taxon>
        <taxon>Basidiomycota</taxon>
        <taxon>Agaricomycotina</taxon>
        <taxon>Agaricomycetes</taxon>
        <taxon>Agaricomycetidae</taxon>
        <taxon>Agaricales</taxon>
        <taxon>Agaricineae</taxon>
        <taxon>Galeropsidaceae</taxon>
        <taxon>Panaeolus</taxon>
    </lineage>
</organism>
<feature type="chain" id="PRO_5018965456" evidence="1">
    <location>
        <begin position="22"/>
        <end position="150"/>
    </location>
</feature>
<sequence>MNCPLFLSILWLYLISSLTLAQESPSESVAPIECSFSCPPVDLKDGVLVKRPRAIGYNSHYSIFECIYLSKSAKHAEHTCSYWKLYGEKILGSVDDNCPQKAIPCPNLSQGERIDPSNPPLFSNQEKPELAPWFESGRYPLWLKEHHRGG</sequence>
<gene>
    <name evidence="2" type="ORF">CVT24_002779</name>
</gene>